<accession>A0ABT8KTR7</accession>
<dbReference type="Proteomes" id="UP001172082">
    <property type="component" value="Unassembled WGS sequence"/>
</dbReference>
<proteinExistence type="predicted"/>
<dbReference type="InterPro" id="IPR012808">
    <property type="entry name" value="CHP02453"/>
</dbReference>
<evidence type="ECO:0000313" key="2">
    <source>
        <dbReference type="Proteomes" id="UP001172082"/>
    </source>
</evidence>
<dbReference type="PIRSF" id="PIRSF028451">
    <property type="entry name" value="UCP028451"/>
    <property type="match status" value="1"/>
</dbReference>
<dbReference type="PANTHER" id="PTHR36452">
    <property type="entry name" value="CHROMOSOME 12, WHOLE GENOME SHOTGUN SEQUENCE"/>
    <property type="match status" value="1"/>
</dbReference>
<dbReference type="InterPro" id="IPR015996">
    <property type="entry name" value="UCP028451"/>
</dbReference>
<protein>
    <submittedName>
        <fullName evidence="1">DUF2461 domain-containing protein</fullName>
    </submittedName>
</protein>
<sequence>MSNTFIQSYTFEFLKQLKENNHREWFNAHKKDYEKAHQNVIAFAEDLIHEMNQYDNIETASGKKSLYRIYRDVRFSKDKTPYKSNWGGGMRRATKWLRGGYYYQIEPGNTFIMGGFFGPNAEDLKHIRQQIAQDDEPLRAILDDQKFKDYFGSLRGSCLKTAPKGFEKDHPSIDLLRYKQFLLKHSFTDAEALSEDFVSLLAEGFNNMRPFFDYMSEILTTDLNGVPME</sequence>
<dbReference type="NCBIfam" id="TIGR02453">
    <property type="entry name" value="TIGR02453 family protein"/>
    <property type="match status" value="1"/>
</dbReference>
<comment type="caution">
    <text evidence="1">The sequence shown here is derived from an EMBL/GenBank/DDBJ whole genome shotgun (WGS) entry which is preliminary data.</text>
</comment>
<dbReference type="Pfam" id="PF09365">
    <property type="entry name" value="DUF2461"/>
    <property type="match status" value="1"/>
</dbReference>
<dbReference type="PANTHER" id="PTHR36452:SF1">
    <property type="entry name" value="DUF2461 DOMAIN-CONTAINING PROTEIN"/>
    <property type="match status" value="1"/>
</dbReference>
<name>A0ABT8KTR7_9BACT</name>
<organism evidence="1 2">
    <name type="scientific">Splendidivirga corallicola</name>
    <dbReference type="NCBI Taxonomy" id="3051826"/>
    <lineage>
        <taxon>Bacteria</taxon>
        <taxon>Pseudomonadati</taxon>
        <taxon>Bacteroidota</taxon>
        <taxon>Cytophagia</taxon>
        <taxon>Cytophagales</taxon>
        <taxon>Splendidivirgaceae</taxon>
        <taxon>Splendidivirga</taxon>
    </lineage>
</organism>
<gene>
    <name evidence="1" type="ORF">QQ008_22395</name>
</gene>
<reference evidence="1" key="1">
    <citation type="submission" date="2023-06" db="EMBL/GenBank/DDBJ databases">
        <title>Genomic of Parafulvivirga corallium.</title>
        <authorList>
            <person name="Wang G."/>
        </authorList>
    </citation>
    <scope>NUCLEOTIDE SEQUENCE</scope>
    <source>
        <strain evidence="1">BMA10</strain>
    </source>
</reference>
<dbReference type="RefSeq" id="WP_346754184.1">
    <property type="nucleotide sequence ID" value="NZ_JAUJEA010000010.1"/>
</dbReference>
<keyword evidence="2" id="KW-1185">Reference proteome</keyword>
<evidence type="ECO:0000313" key="1">
    <source>
        <dbReference type="EMBL" id="MDN5204160.1"/>
    </source>
</evidence>
<dbReference type="EMBL" id="JAUJEA010000010">
    <property type="protein sequence ID" value="MDN5204160.1"/>
    <property type="molecule type" value="Genomic_DNA"/>
</dbReference>